<dbReference type="EMBL" id="CP000449">
    <property type="protein sequence ID" value="ABI64351.1"/>
    <property type="molecule type" value="Genomic_DNA"/>
</dbReference>
<dbReference type="HOGENOM" id="CLU_1370785_0_0_5"/>
<dbReference type="Pfam" id="PF13560">
    <property type="entry name" value="HTH_31"/>
    <property type="match status" value="1"/>
</dbReference>
<dbReference type="InterPro" id="IPR001387">
    <property type="entry name" value="Cro/C1-type_HTH"/>
</dbReference>
<proteinExistence type="predicted"/>
<dbReference type="Gene3D" id="1.10.260.40">
    <property type="entry name" value="lambda repressor-like DNA-binding domains"/>
    <property type="match status" value="1"/>
</dbReference>
<feature type="domain" description="HTH cro/C1-type" evidence="1">
    <location>
        <begin position="7"/>
        <end position="50"/>
    </location>
</feature>
<dbReference type="Proteomes" id="UP000001964">
    <property type="component" value="Chromosome"/>
</dbReference>
<dbReference type="eggNOG" id="COG3620">
    <property type="taxonomic scope" value="Bacteria"/>
</dbReference>
<dbReference type="AlphaFoldDB" id="Q0ATN6"/>
<dbReference type="GO" id="GO:0003677">
    <property type="term" value="F:DNA binding"/>
    <property type="evidence" value="ECO:0007669"/>
    <property type="project" value="InterPro"/>
</dbReference>
<accession>Q0ATN6</accession>
<dbReference type="SMART" id="SM00530">
    <property type="entry name" value="HTH_XRE"/>
    <property type="match status" value="1"/>
</dbReference>
<keyword evidence="3" id="KW-1185">Reference proteome</keyword>
<gene>
    <name evidence="2" type="ordered locus">Mmar10_0055</name>
</gene>
<dbReference type="InterPro" id="IPR010982">
    <property type="entry name" value="Lambda_DNA-bd_dom_sf"/>
</dbReference>
<name>Q0ATN6_MARMM</name>
<organism evidence="2 3">
    <name type="scientific">Maricaulis maris (strain MCS10)</name>
    <name type="common">Caulobacter maris</name>
    <dbReference type="NCBI Taxonomy" id="394221"/>
    <lineage>
        <taxon>Bacteria</taxon>
        <taxon>Pseudomonadati</taxon>
        <taxon>Pseudomonadota</taxon>
        <taxon>Alphaproteobacteria</taxon>
        <taxon>Maricaulales</taxon>
        <taxon>Maricaulaceae</taxon>
        <taxon>Maricaulis</taxon>
    </lineage>
</organism>
<reference evidence="2 3" key="1">
    <citation type="submission" date="2006-08" db="EMBL/GenBank/DDBJ databases">
        <title>Complete sequence of Maricaulis maris MCS10.</title>
        <authorList>
            <consortium name="US DOE Joint Genome Institute"/>
            <person name="Copeland A."/>
            <person name="Lucas S."/>
            <person name="Lapidus A."/>
            <person name="Barry K."/>
            <person name="Detter J.C."/>
            <person name="Glavina del Rio T."/>
            <person name="Hammon N."/>
            <person name="Israni S."/>
            <person name="Dalin E."/>
            <person name="Tice H."/>
            <person name="Pitluck S."/>
            <person name="Saunders E."/>
            <person name="Brettin T."/>
            <person name="Bruce D."/>
            <person name="Han C."/>
            <person name="Tapia R."/>
            <person name="Gilna P."/>
            <person name="Schmutz J."/>
            <person name="Larimer F."/>
            <person name="Land M."/>
            <person name="Hauser L."/>
            <person name="Kyrpides N."/>
            <person name="Mikhailova N."/>
            <person name="Viollier P."/>
            <person name="Stephens C."/>
            <person name="Richardson P."/>
        </authorList>
    </citation>
    <scope>NUCLEOTIDE SEQUENCE [LARGE SCALE GENOMIC DNA]</scope>
    <source>
        <strain evidence="2 3">MCS10</strain>
    </source>
</reference>
<dbReference type="KEGG" id="mmr:Mmar10_0055"/>
<evidence type="ECO:0000259" key="1">
    <source>
        <dbReference type="PROSITE" id="PS50943"/>
    </source>
</evidence>
<evidence type="ECO:0000313" key="3">
    <source>
        <dbReference type="Proteomes" id="UP000001964"/>
    </source>
</evidence>
<protein>
    <submittedName>
        <fullName evidence="2">Transcriptional regulator, XRE family</fullName>
    </submittedName>
</protein>
<dbReference type="SUPFAM" id="SSF47413">
    <property type="entry name" value="lambda repressor-like DNA-binding domains"/>
    <property type="match status" value="1"/>
</dbReference>
<dbReference type="CDD" id="cd00093">
    <property type="entry name" value="HTH_XRE"/>
    <property type="match status" value="1"/>
</dbReference>
<dbReference type="RefSeq" id="WP_011641998.1">
    <property type="nucleotide sequence ID" value="NC_008347.1"/>
</dbReference>
<sequence length="199" mass="22030">MDWGKALRSYRARTGVNQQDLAAHLGISQPQVSRIEAGTVLPRPDVASAIRALIHKPGNRGLFDGLITTIQFSPHVTCLVQPDGDDIRYVALSRGFREHPHFRSIEVGQRVRQQAGRIDEALMLASIGRGAFNGKVTAIDAVWTAEFDHHVSHWQGILTPVRSSVGAWFLHCAMKPLAEPQYLALMADRSEPMVVHTIK</sequence>
<evidence type="ECO:0000313" key="2">
    <source>
        <dbReference type="EMBL" id="ABI64351.1"/>
    </source>
</evidence>
<dbReference type="STRING" id="394221.Mmar10_0055"/>
<dbReference type="PROSITE" id="PS50943">
    <property type="entry name" value="HTH_CROC1"/>
    <property type="match status" value="1"/>
</dbReference>